<evidence type="ECO:0000256" key="4">
    <source>
        <dbReference type="ARBA" id="ARBA00022989"/>
    </source>
</evidence>
<comment type="similarity">
    <text evidence="2">Belongs to the PA-phosphatase related phosphoesterase family.</text>
</comment>
<dbReference type="Pfam" id="PF01569">
    <property type="entry name" value="PAP2"/>
    <property type="match status" value="1"/>
</dbReference>
<gene>
    <name evidence="8" type="ORF">SCHCODRAFT_67531</name>
</gene>
<evidence type="ECO:0000259" key="7">
    <source>
        <dbReference type="SMART" id="SM00014"/>
    </source>
</evidence>
<dbReference type="CDD" id="cd03390">
    <property type="entry name" value="PAP2_containing_1_like"/>
    <property type="match status" value="1"/>
</dbReference>
<reference evidence="8 9" key="1">
    <citation type="journal article" date="2010" name="Nat. Biotechnol.">
        <title>Genome sequence of the model mushroom Schizophyllum commune.</title>
        <authorList>
            <person name="Ohm R.A."/>
            <person name="de Jong J.F."/>
            <person name="Lugones L.G."/>
            <person name="Aerts A."/>
            <person name="Kothe E."/>
            <person name="Stajich J.E."/>
            <person name="de Vries R.P."/>
            <person name="Record E."/>
            <person name="Levasseur A."/>
            <person name="Baker S.E."/>
            <person name="Bartholomew K.A."/>
            <person name="Coutinho P.M."/>
            <person name="Erdmann S."/>
            <person name="Fowler T.J."/>
            <person name="Gathman A.C."/>
            <person name="Lombard V."/>
            <person name="Henrissat B."/>
            <person name="Knabe N."/>
            <person name="Kuees U."/>
            <person name="Lilly W.W."/>
            <person name="Lindquist E."/>
            <person name="Lucas S."/>
            <person name="Magnuson J.K."/>
            <person name="Piumi F."/>
            <person name="Raudaskoski M."/>
            <person name="Salamov A."/>
            <person name="Schmutz J."/>
            <person name="Schwarze F.W.M.R."/>
            <person name="vanKuyk P.A."/>
            <person name="Horton J.S."/>
            <person name="Grigoriev I.V."/>
            <person name="Woesten H.A.B."/>
        </authorList>
    </citation>
    <scope>NUCLEOTIDE SEQUENCE [LARGE SCALE GENOMIC DNA]</scope>
    <source>
        <strain evidence="9">H4-8 / FGSC 9210</strain>
    </source>
</reference>
<dbReference type="GO" id="GO:0046839">
    <property type="term" value="P:phospholipid dephosphorylation"/>
    <property type="evidence" value="ECO:0007669"/>
    <property type="project" value="TreeGrafter"/>
</dbReference>
<evidence type="ECO:0000256" key="6">
    <source>
        <dbReference type="SAM" id="Phobius"/>
    </source>
</evidence>
<dbReference type="HOGENOM" id="CLU_021458_5_0_1"/>
<sequence length="204" mass="22750">MALVGLKRRSLMDIHHGALALASSRGWTAVITEFVKHLVGRLRPDFLYRCKWDAATAACTGKLSTIEEGRKSFPSGHSSTAFSGMMLLSLWIAGQTGAWSFSSPAPVSIAPSRMLRFLIAMLPLVWATWVAISRLEDYRHHKEDVIVGSLLGAGFATISYLMYWPSPLLAEVSHLPRALYRDDGRRDRDHYRLYSVDEGVDNTV</sequence>
<feature type="transmembrane region" description="Helical" evidence="6">
    <location>
        <begin position="144"/>
        <end position="163"/>
    </location>
</feature>
<dbReference type="Proteomes" id="UP000007431">
    <property type="component" value="Unassembled WGS sequence"/>
</dbReference>
<dbReference type="OMA" id="FLARCKW"/>
<evidence type="ECO:0000313" key="9">
    <source>
        <dbReference type="Proteomes" id="UP000007431"/>
    </source>
</evidence>
<keyword evidence="5 6" id="KW-0472">Membrane</keyword>
<dbReference type="eggNOG" id="KOG3030">
    <property type="taxonomic scope" value="Eukaryota"/>
</dbReference>
<dbReference type="GO" id="GO:0008195">
    <property type="term" value="F:phosphatidate phosphatase activity"/>
    <property type="evidence" value="ECO:0007669"/>
    <property type="project" value="TreeGrafter"/>
</dbReference>
<dbReference type="AlphaFoldDB" id="D8Q1L4"/>
<feature type="transmembrane region" description="Helical" evidence="6">
    <location>
        <begin position="114"/>
        <end position="132"/>
    </location>
</feature>
<dbReference type="InterPro" id="IPR000326">
    <property type="entry name" value="PAP2/HPO"/>
</dbReference>
<dbReference type="STRING" id="578458.D8Q1L4"/>
<evidence type="ECO:0000256" key="1">
    <source>
        <dbReference type="ARBA" id="ARBA00004141"/>
    </source>
</evidence>
<dbReference type="KEGG" id="scm:SCHCO_02619518"/>
<evidence type="ECO:0000256" key="3">
    <source>
        <dbReference type="ARBA" id="ARBA00022692"/>
    </source>
</evidence>
<dbReference type="Gene3D" id="1.20.144.10">
    <property type="entry name" value="Phosphatidic acid phosphatase type 2/haloperoxidase"/>
    <property type="match status" value="1"/>
</dbReference>
<keyword evidence="9" id="KW-1185">Reference proteome</keyword>
<dbReference type="InterPro" id="IPR043216">
    <property type="entry name" value="PAP-like"/>
</dbReference>
<dbReference type="SUPFAM" id="SSF48317">
    <property type="entry name" value="Acid phosphatase/Vanadium-dependent haloperoxidase"/>
    <property type="match status" value="1"/>
</dbReference>
<dbReference type="GeneID" id="9590981"/>
<evidence type="ECO:0000256" key="5">
    <source>
        <dbReference type="ARBA" id="ARBA00023136"/>
    </source>
</evidence>
<accession>D8Q1L4</accession>
<feature type="transmembrane region" description="Helical" evidence="6">
    <location>
        <begin position="80"/>
        <end position="102"/>
    </location>
</feature>
<dbReference type="PANTHER" id="PTHR10165">
    <property type="entry name" value="LIPID PHOSPHATE PHOSPHATASE"/>
    <property type="match status" value="1"/>
</dbReference>
<dbReference type="VEuPathDB" id="FungiDB:SCHCODRAFT_02619518"/>
<dbReference type="GO" id="GO:0016020">
    <property type="term" value="C:membrane"/>
    <property type="evidence" value="ECO:0007669"/>
    <property type="project" value="UniProtKB-SubCell"/>
</dbReference>
<dbReference type="InParanoid" id="D8Q1L4"/>
<dbReference type="GO" id="GO:0006644">
    <property type="term" value="P:phospholipid metabolic process"/>
    <property type="evidence" value="ECO:0007669"/>
    <property type="project" value="InterPro"/>
</dbReference>
<feature type="domain" description="Phosphatidic acid phosphatase type 2/haloperoxidase" evidence="7">
    <location>
        <begin position="16"/>
        <end position="160"/>
    </location>
</feature>
<dbReference type="PANTHER" id="PTHR10165:SF35">
    <property type="entry name" value="RE23632P"/>
    <property type="match status" value="1"/>
</dbReference>
<name>D8Q1L4_SCHCM</name>
<protein>
    <recommendedName>
        <fullName evidence="7">Phosphatidic acid phosphatase type 2/haloperoxidase domain-containing protein</fullName>
    </recommendedName>
</protein>
<proteinExistence type="inferred from homology"/>
<dbReference type="OrthoDB" id="10030083at2759"/>
<dbReference type="InterPro" id="IPR036938">
    <property type="entry name" value="PAP2/HPO_sf"/>
</dbReference>
<organism evidence="9">
    <name type="scientific">Schizophyllum commune (strain H4-8 / FGSC 9210)</name>
    <name type="common">Split gill fungus</name>
    <dbReference type="NCBI Taxonomy" id="578458"/>
    <lineage>
        <taxon>Eukaryota</taxon>
        <taxon>Fungi</taxon>
        <taxon>Dikarya</taxon>
        <taxon>Basidiomycota</taxon>
        <taxon>Agaricomycotina</taxon>
        <taxon>Agaricomycetes</taxon>
        <taxon>Agaricomycetidae</taxon>
        <taxon>Agaricales</taxon>
        <taxon>Schizophyllaceae</taxon>
        <taxon>Schizophyllum</taxon>
    </lineage>
</organism>
<evidence type="ECO:0000256" key="2">
    <source>
        <dbReference type="ARBA" id="ARBA00008816"/>
    </source>
</evidence>
<dbReference type="EMBL" id="GL377305">
    <property type="protein sequence ID" value="EFI97959.1"/>
    <property type="molecule type" value="Genomic_DNA"/>
</dbReference>
<evidence type="ECO:0000313" key="8">
    <source>
        <dbReference type="EMBL" id="EFI97959.1"/>
    </source>
</evidence>
<keyword evidence="4 6" id="KW-1133">Transmembrane helix</keyword>
<comment type="subcellular location">
    <subcellularLocation>
        <location evidence="1">Membrane</location>
        <topology evidence="1">Multi-pass membrane protein</topology>
    </subcellularLocation>
</comment>
<keyword evidence="3 6" id="KW-0812">Transmembrane</keyword>
<dbReference type="SMART" id="SM00014">
    <property type="entry name" value="acidPPc"/>
    <property type="match status" value="1"/>
</dbReference>